<comment type="caution">
    <text evidence="1">The sequence shown here is derived from an EMBL/GenBank/DDBJ whole genome shotgun (WGS) entry which is preliminary data.</text>
</comment>
<proteinExistence type="predicted"/>
<protein>
    <submittedName>
        <fullName evidence="1">Uncharacterized protein</fullName>
    </submittedName>
</protein>
<dbReference type="Proteomes" id="UP001319828">
    <property type="component" value="Unassembled WGS sequence"/>
</dbReference>
<reference evidence="1" key="1">
    <citation type="submission" date="2020-07" db="EMBL/GenBank/DDBJ databases">
        <title>Campylobacter molothri sp. nov. isolated from wild birds.</title>
        <authorList>
            <person name="Miller W.G."/>
            <person name="Chapman M.H."/>
            <person name="Yee E."/>
            <person name="Lopes B.S."/>
            <person name="Forbes K.J."/>
        </authorList>
    </citation>
    <scope>NUCLEOTIDE SEQUENCE</scope>
    <source>
        <strain evidence="1">RM9754</strain>
    </source>
</reference>
<gene>
    <name evidence="1" type="ORF">H2252_04950</name>
</gene>
<name>A0ACC5W1E8_9BACT</name>
<keyword evidence="2" id="KW-1185">Reference proteome</keyword>
<sequence length="140" mass="16627">MKKMLFAIVAVFFIACGGDKLVKFEYEKGNKELFEKANNLIKEKYPNYNFYSWKSLENISSIQEAKYKMNTIEDSISNQEYCENNEEHYCNYILLEKNRRYRLIEVKCDKAYSNKNAFGVKIKSPDKDKCEIMEIPILQK</sequence>
<organism evidence="1 2">
    <name type="scientific">Campylobacter molothri</name>
    <dbReference type="NCBI Taxonomy" id="1032242"/>
    <lineage>
        <taxon>Bacteria</taxon>
        <taxon>Pseudomonadati</taxon>
        <taxon>Campylobacterota</taxon>
        <taxon>Epsilonproteobacteria</taxon>
        <taxon>Campylobacterales</taxon>
        <taxon>Campylobacteraceae</taxon>
        <taxon>Campylobacter</taxon>
    </lineage>
</organism>
<accession>A0ACC5W1E8</accession>
<dbReference type="EMBL" id="JACHUQ010000007">
    <property type="protein sequence ID" value="MBZ7974723.1"/>
    <property type="molecule type" value="Genomic_DNA"/>
</dbReference>
<evidence type="ECO:0000313" key="1">
    <source>
        <dbReference type="EMBL" id="MBZ7974723.1"/>
    </source>
</evidence>
<evidence type="ECO:0000313" key="2">
    <source>
        <dbReference type="Proteomes" id="UP001319828"/>
    </source>
</evidence>